<gene>
    <name evidence="4" type="ORF">AAG747_28920</name>
</gene>
<accession>A0AAW9S6S5</accession>
<dbReference type="Pfam" id="PF22604">
    <property type="entry name" value="TetR_HI_0893_C"/>
    <property type="match status" value="1"/>
</dbReference>
<dbReference type="EMBL" id="JBDKWZ010000033">
    <property type="protein sequence ID" value="MEN7551972.1"/>
    <property type="molecule type" value="Genomic_DNA"/>
</dbReference>
<dbReference type="AlphaFoldDB" id="A0AAW9S6S5"/>
<sequence length="185" mass="20891">MRKQEKILEATLELVTELGFHGTTTALIAKKANVGSGTIYRYYASKEDLLNALFTIAKDKLKQSILANFNSQLSSEDAFHLLMNNVIDFYQSNPLWFSFMEQYRYSPFISTETKSELNEVMAPVLDLLQGALDKGDIKALPPKMLLSMFHGVIIGLIKGSNSGFIELDYNHRRMAISVCWDGIKK</sequence>
<name>A0AAW9S6S5_9BACT</name>
<dbReference type="SUPFAM" id="SSF46689">
    <property type="entry name" value="Homeodomain-like"/>
    <property type="match status" value="1"/>
</dbReference>
<organism evidence="4 5">
    <name type="scientific">Rapidithrix thailandica</name>
    <dbReference type="NCBI Taxonomy" id="413964"/>
    <lineage>
        <taxon>Bacteria</taxon>
        <taxon>Pseudomonadati</taxon>
        <taxon>Bacteroidota</taxon>
        <taxon>Cytophagia</taxon>
        <taxon>Cytophagales</taxon>
        <taxon>Flammeovirgaceae</taxon>
        <taxon>Rapidithrix</taxon>
    </lineage>
</organism>
<dbReference type="PANTHER" id="PTHR30055:SF207">
    <property type="entry name" value="HTH-TYPE TRANSCRIPTIONAL REPRESSOR FATR"/>
    <property type="match status" value="1"/>
</dbReference>
<dbReference type="GO" id="GO:0003700">
    <property type="term" value="F:DNA-binding transcription factor activity"/>
    <property type="evidence" value="ECO:0007669"/>
    <property type="project" value="TreeGrafter"/>
</dbReference>
<reference evidence="4 5" key="1">
    <citation type="submission" date="2024-04" db="EMBL/GenBank/DDBJ databases">
        <title>Novel genus in family Flammeovirgaceae.</title>
        <authorList>
            <person name="Nguyen T.H."/>
            <person name="Vuong T.Q."/>
            <person name="Le H."/>
            <person name="Kim S.-G."/>
        </authorList>
    </citation>
    <scope>NUCLEOTIDE SEQUENCE [LARGE SCALE GENOMIC DNA]</scope>
    <source>
        <strain evidence="4 5">JCM 23209</strain>
    </source>
</reference>
<keyword evidence="1 2" id="KW-0238">DNA-binding</keyword>
<dbReference type="RefSeq" id="WP_346824750.1">
    <property type="nucleotide sequence ID" value="NZ_JBDKWZ010000033.1"/>
</dbReference>
<dbReference type="InterPro" id="IPR009057">
    <property type="entry name" value="Homeodomain-like_sf"/>
</dbReference>
<dbReference type="Pfam" id="PF00440">
    <property type="entry name" value="TetR_N"/>
    <property type="match status" value="1"/>
</dbReference>
<evidence type="ECO:0000256" key="1">
    <source>
        <dbReference type="ARBA" id="ARBA00023125"/>
    </source>
</evidence>
<feature type="DNA-binding region" description="H-T-H motif" evidence="2">
    <location>
        <begin position="24"/>
        <end position="43"/>
    </location>
</feature>
<dbReference type="InterPro" id="IPR050109">
    <property type="entry name" value="HTH-type_TetR-like_transc_reg"/>
</dbReference>
<dbReference type="PRINTS" id="PR00455">
    <property type="entry name" value="HTHTETR"/>
</dbReference>
<dbReference type="Gene3D" id="1.10.357.10">
    <property type="entry name" value="Tetracycline Repressor, domain 2"/>
    <property type="match status" value="1"/>
</dbReference>
<evidence type="ECO:0000256" key="2">
    <source>
        <dbReference type="PROSITE-ProRule" id="PRU00335"/>
    </source>
</evidence>
<feature type="domain" description="HTH tetR-type" evidence="3">
    <location>
        <begin position="1"/>
        <end position="61"/>
    </location>
</feature>
<evidence type="ECO:0000259" key="3">
    <source>
        <dbReference type="PROSITE" id="PS50977"/>
    </source>
</evidence>
<dbReference type="InterPro" id="IPR036271">
    <property type="entry name" value="Tet_transcr_reg_TetR-rel_C_sf"/>
</dbReference>
<dbReference type="GO" id="GO:0000976">
    <property type="term" value="F:transcription cis-regulatory region binding"/>
    <property type="evidence" value="ECO:0007669"/>
    <property type="project" value="TreeGrafter"/>
</dbReference>
<comment type="caution">
    <text evidence="4">The sequence shown here is derived from an EMBL/GenBank/DDBJ whole genome shotgun (WGS) entry which is preliminary data.</text>
</comment>
<dbReference type="PROSITE" id="PS50977">
    <property type="entry name" value="HTH_TETR_2"/>
    <property type="match status" value="1"/>
</dbReference>
<evidence type="ECO:0000313" key="4">
    <source>
        <dbReference type="EMBL" id="MEN7551972.1"/>
    </source>
</evidence>
<dbReference type="InterPro" id="IPR001647">
    <property type="entry name" value="HTH_TetR"/>
</dbReference>
<dbReference type="PANTHER" id="PTHR30055">
    <property type="entry name" value="HTH-TYPE TRANSCRIPTIONAL REGULATOR RUTR"/>
    <property type="match status" value="1"/>
</dbReference>
<protein>
    <submittedName>
        <fullName evidence="4">TetR/AcrR family transcriptional regulator</fullName>
    </submittedName>
</protein>
<dbReference type="Proteomes" id="UP001403385">
    <property type="component" value="Unassembled WGS sequence"/>
</dbReference>
<evidence type="ECO:0000313" key="5">
    <source>
        <dbReference type="Proteomes" id="UP001403385"/>
    </source>
</evidence>
<keyword evidence="5" id="KW-1185">Reference proteome</keyword>
<dbReference type="InterPro" id="IPR054422">
    <property type="entry name" value="TetR-like_HI_0893_C"/>
</dbReference>
<dbReference type="SUPFAM" id="SSF48498">
    <property type="entry name" value="Tetracyclin repressor-like, C-terminal domain"/>
    <property type="match status" value="1"/>
</dbReference>
<proteinExistence type="predicted"/>